<protein>
    <submittedName>
        <fullName evidence="3">Symplekin tight junction carboxy-terminal protein</fullName>
    </submittedName>
</protein>
<organism evidence="3 4">
    <name type="scientific">Toxoplasma gondii GAB2-2007-GAL-DOM2</name>
    <dbReference type="NCBI Taxonomy" id="1130820"/>
    <lineage>
        <taxon>Eukaryota</taxon>
        <taxon>Sar</taxon>
        <taxon>Alveolata</taxon>
        <taxon>Apicomplexa</taxon>
        <taxon>Conoidasida</taxon>
        <taxon>Coccidia</taxon>
        <taxon>Eucoccidiorida</taxon>
        <taxon>Eimeriorina</taxon>
        <taxon>Sarcocystidae</taxon>
        <taxon>Toxoplasma</taxon>
    </lineage>
</organism>
<evidence type="ECO:0000313" key="4">
    <source>
        <dbReference type="Proteomes" id="UP000028837"/>
    </source>
</evidence>
<dbReference type="VEuPathDB" id="ToxoDB:TGDOM2_247330B"/>
<feature type="non-terminal residue" evidence="3">
    <location>
        <position position="1"/>
    </location>
</feature>
<dbReference type="InterPro" id="IPR021850">
    <property type="entry name" value="Symplekin/Pta1"/>
</dbReference>
<evidence type="ECO:0000259" key="2">
    <source>
        <dbReference type="Pfam" id="PF12295"/>
    </source>
</evidence>
<feature type="compositionally biased region" description="Low complexity" evidence="1">
    <location>
        <begin position="59"/>
        <end position="68"/>
    </location>
</feature>
<dbReference type="AlphaFoldDB" id="A0A086KQY7"/>
<feature type="domain" description="Symplekin C-terminal" evidence="2">
    <location>
        <begin position="84"/>
        <end position="286"/>
    </location>
</feature>
<comment type="caution">
    <text evidence="3">The sequence shown here is derived from an EMBL/GenBank/DDBJ whole genome shotgun (WGS) entry which is preliminary data.</text>
</comment>
<feature type="compositionally biased region" description="Basic and acidic residues" evidence="1">
    <location>
        <begin position="47"/>
        <end position="57"/>
    </location>
</feature>
<reference evidence="3 4" key="1">
    <citation type="submission" date="2014-02" db="EMBL/GenBank/DDBJ databases">
        <authorList>
            <person name="Sibley D."/>
            <person name="Venepally P."/>
            <person name="Karamycheva S."/>
            <person name="Hadjithomas M."/>
            <person name="Khan A."/>
            <person name="Brunk B."/>
            <person name="Roos D."/>
            <person name="Caler E."/>
            <person name="Lorenzi H."/>
        </authorList>
    </citation>
    <scope>NUCLEOTIDE SEQUENCE [LARGE SCALE GENOMIC DNA]</scope>
    <source>
        <strain evidence="3 4">GAB2-2007-GAL-DOM2</strain>
    </source>
</reference>
<dbReference type="PANTHER" id="PTHR15245">
    <property type="entry name" value="SYMPLEKIN-RELATED"/>
    <property type="match status" value="1"/>
</dbReference>
<dbReference type="InterPro" id="IPR022075">
    <property type="entry name" value="Symplekin_C"/>
</dbReference>
<evidence type="ECO:0000313" key="3">
    <source>
        <dbReference type="EMBL" id="KFG46805.1"/>
    </source>
</evidence>
<evidence type="ECO:0000256" key="1">
    <source>
        <dbReference type="SAM" id="MobiDB-lite"/>
    </source>
</evidence>
<sequence length="323" mass="36620">FSEPEHEPLALLLIEHCVAFAFANPEQDLEHLPALVAAVWALAEGERESEKARREPGETCEAGETTGTGEREREAEQRRRASALRLALPLVAFFDRAQLAVLLPKFIFGEFSETQMKTALKRLLTIPLELQQKAYPGRSVMPPEDILMLLYNLPCTTSQQRKKQTTVLDFCLDLTGCTSRAESPTEIFPIDVIATTCQRIADDDSQPISVIFGRLLCQVAQNIPSLREFVAGTVMPALVRRKIWTNRSLWKGFVMATSILWAERKDLLVRMILVLPEDRTRDLLQHLQQRHPVTADISTFLYQDDQARRSCPHYLRVLLGLTN</sequence>
<dbReference type="GO" id="GO:0005847">
    <property type="term" value="C:mRNA cleavage and polyadenylation specificity factor complex"/>
    <property type="evidence" value="ECO:0007669"/>
    <property type="project" value="TreeGrafter"/>
</dbReference>
<name>A0A086KQY7_TOXGO</name>
<gene>
    <name evidence="3" type="ORF">TGDOM2_247330B</name>
</gene>
<dbReference type="Proteomes" id="UP000028837">
    <property type="component" value="Unassembled WGS sequence"/>
</dbReference>
<dbReference type="EMBL" id="AHZU02000246">
    <property type="protein sequence ID" value="KFG46805.1"/>
    <property type="molecule type" value="Genomic_DNA"/>
</dbReference>
<feature type="region of interest" description="Disordered" evidence="1">
    <location>
        <begin position="47"/>
        <end position="76"/>
    </location>
</feature>
<dbReference type="PANTHER" id="PTHR15245:SF20">
    <property type="entry name" value="SYMPLEKIN"/>
    <property type="match status" value="1"/>
</dbReference>
<dbReference type="Pfam" id="PF12295">
    <property type="entry name" value="Symplekin_C"/>
    <property type="match status" value="1"/>
</dbReference>
<proteinExistence type="predicted"/>
<accession>A0A086KQY7</accession>